<dbReference type="PANTHER" id="PTHR12599">
    <property type="entry name" value="PTERIN-4-ALPHA-CARBINOLAMINE DEHYDRATASE"/>
    <property type="match status" value="1"/>
</dbReference>
<keyword evidence="8" id="KW-1185">Reference proteome</keyword>
<accession>A0A452H987</accession>
<dbReference type="STRING" id="38772.ENSGAGP00000011148"/>
<dbReference type="NCBIfam" id="NF002018">
    <property type="entry name" value="PRK00823.1-3"/>
    <property type="match status" value="1"/>
</dbReference>
<evidence type="ECO:0000313" key="8">
    <source>
        <dbReference type="Proteomes" id="UP000291020"/>
    </source>
</evidence>
<evidence type="ECO:0000256" key="6">
    <source>
        <dbReference type="SAM" id="SignalP"/>
    </source>
</evidence>
<dbReference type="CDD" id="cd00914">
    <property type="entry name" value="PCD_DCoH_subfamily_b"/>
    <property type="match status" value="1"/>
</dbReference>
<keyword evidence="6" id="KW-0732">Signal</keyword>
<protein>
    <recommendedName>
        <fullName evidence="3">4a-hydroxytetrahydrobiopterin dehydratase</fullName>
        <ecNumber evidence="3">4.2.1.96</ecNumber>
    </recommendedName>
</protein>
<evidence type="ECO:0000256" key="5">
    <source>
        <dbReference type="ARBA" id="ARBA00023239"/>
    </source>
</evidence>
<dbReference type="InterPro" id="IPR001533">
    <property type="entry name" value="Pterin_deHydtase"/>
</dbReference>
<dbReference type="PANTHER" id="PTHR12599:SF15">
    <property type="entry name" value="PTERIN-4-ALPHA-CARBINOLAMINE DEHYDRATASE 2"/>
    <property type="match status" value="1"/>
</dbReference>
<dbReference type="NCBIfam" id="NF002020">
    <property type="entry name" value="PRK00823.1-5"/>
    <property type="match status" value="1"/>
</dbReference>
<dbReference type="GO" id="GO:0008124">
    <property type="term" value="F:4-alpha-hydroxytetrahydrobiopterin dehydratase activity"/>
    <property type="evidence" value="ECO:0007669"/>
    <property type="project" value="UniProtKB-EC"/>
</dbReference>
<keyword evidence="4" id="KW-0783">Tetrahydrobiopterin biosynthesis</keyword>
<reference evidence="8" key="1">
    <citation type="journal article" date="2017" name="PLoS ONE">
        <title>The Agassiz's desert tortoise genome provides a resource for the conservation of a threatened species.</title>
        <authorList>
            <person name="Tollis M."/>
            <person name="DeNardo D.F."/>
            <person name="Cornelius J.A."/>
            <person name="Dolby G.A."/>
            <person name="Edwards T."/>
            <person name="Henen B.T."/>
            <person name="Karl A.E."/>
            <person name="Murphy R.W."/>
            <person name="Kusumi K."/>
        </authorList>
    </citation>
    <scope>NUCLEOTIDE SEQUENCE [LARGE SCALE GENOMIC DNA]</scope>
</reference>
<reference evidence="7" key="3">
    <citation type="submission" date="2025-09" db="UniProtKB">
        <authorList>
            <consortium name="Ensembl"/>
        </authorList>
    </citation>
    <scope>IDENTIFICATION</scope>
</reference>
<evidence type="ECO:0000256" key="1">
    <source>
        <dbReference type="ARBA" id="ARBA00001554"/>
    </source>
</evidence>
<keyword evidence="5" id="KW-0456">Lyase</keyword>
<organism evidence="7 8">
    <name type="scientific">Gopherus agassizii</name>
    <name type="common">Agassiz's desert tortoise</name>
    <dbReference type="NCBI Taxonomy" id="38772"/>
    <lineage>
        <taxon>Eukaryota</taxon>
        <taxon>Metazoa</taxon>
        <taxon>Chordata</taxon>
        <taxon>Craniata</taxon>
        <taxon>Vertebrata</taxon>
        <taxon>Euteleostomi</taxon>
        <taxon>Archelosauria</taxon>
        <taxon>Testudinata</taxon>
        <taxon>Testudines</taxon>
        <taxon>Cryptodira</taxon>
        <taxon>Durocryptodira</taxon>
        <taxon>Testudinoidea</taxon>
        <taxon>Testudinidae</taxon>
        <taxon>Gopherus</taxon>
    </lineage>
</organism>
<reference evidence="7" key="2">
    <citation type="submission" date="2025-08" db="UniProtKB">
        <authorList>
            <consortium name="Ensembl"/>
        </authorList>
    </citation>
    <scope>IDENTIFICATION</scope>
</reference>
<feature type="signal peptide" evidence="6">
    <location>
        <begin position="1"/>
        <end position="23"/>
    </location>
</feature>
<evidence type="ECO:0000313" key="7">
    <source>
        <dbReference type="Ensembl" id="ENSGAGP00000011148.1"/>
    </source>
</evidence>
<dbReference type="InterPro" id="IPR036428">
    <property type="entry name" value="PCD_sf"/>
</dbReference>
<comment type="similarity">
    <text evidence="2">Belongs to the pterin-4-alpha-carbinolamine dehydratase family.</text>
</comment>
<dbReference type="FunFam" id="3.30.1360.20:FF:000001">
    <property type="entry name" value="Pterin-4-alpha-carbinolamine dehydratase 2"/>
    <property type="match status" value="1"/>
</dbReference>
<evidence type="ECO:0000256" key="3">
    <source>
        <dbReference type="ARBA" id="ARBA00013252"/>
    </source>
</evidence>
<comment type="catalytic activity">
    <reaction evidence="1">
        <text>(4aS,6R)-4a-hydroxy-L-erythro-5,6,7,8-tetrahydrobiopterin = (6R)-L-erythro-6,7-dihydrobiopterin + H2O</text>
        <dbReference type="Rhea" id="RHEA:11920"/>
        <dbReference type="ChEBI" id="CHEBI:15377"/>
        <dbReference type="ChEBI" id="CHEBI:15642"/>
        <dbReference type="ChEBI" id="CHEBI:43120"/>
        <dbReference type="EC" id="4.2.1.96"/>
    </reaction>
</comment>
<dbReference type="AlphaFoldDB" id="A0A452H987"/>
<dbReference type="Ensembl" id="ENSGAGT00000012769.1">
    <property type="protein sequence ID" value="ENSGAGP00000011148.1"/>
    <property type="gene ID" value="ENSGAGG00000008629.1"/>
</dbReference>
<dbReference type="Proteomes" id="UP000291020">
    <property type="component" value="Unassembled WGS sequence"/>
</dbReference>
<dbReference type="GO" id="GO:0006729">
    <property type="term" value="P:tetrahydrobiopterin biosynthetic process"/>
    <property type="evidence" value="ECO:0007669"/>
    <property type="project" value="UniProtKB-KW"/>
</dbReference>
<sequence>MGGGGVGLRLALFGARLAATASAGQGGSRPGLRSLSAMSSQSHWLTTEERTQVLLELKASGWSELGERDAIYKEFNFKTFNQAFGFMTRVALQAEKMNHHPEWFNVYNKVQITLISHDCGGLTKRDVKLAQFIDKAAASV</sequence>
<dbReference type="Gene3D" id="3.30.1360.20">
    <property type="entry name" value="Transcriptional coactivator/pterin dehydratase"/>
    <property type="match status" value="1"/>
</dbReference>
<evidence type="ECO:0000256" key="4">
    <source>
        <dbReference type="ARBA" id="ARBA00023007"/>
    </source>
</evidence>
<proteinExistence type="inferred from homology"/>
<dbReference type="SUPFAM" id="SSF55248">
    <property type="entry name" value="PCD-like"/>
    <property type="match status" value="1"/>
</dbReference>
<evidence type="ECO:0000256" key="2">
    <source>
        <dbReference type="ARBA" id="ARBA00006472"/>
    </source>
</evidence>
<dbReference type="HAMAP" id="MF_00434">
    <property type="entry name" value="Pterin_4_alpha"/>
    <property type="match status" value="1"/>
</dbReference>
<dbReference type="Pfam" id="PF01329">
    <property type="entry name" value="Pterin_4a"/>
    <property type="match status" value="1"/>
</dbReference>
<dbReference type="EC" id="4.2.1.96" evidence="3"/>
<name>A0A452H987_9SAUR</name>
<feature type="chain" id="PRO_5019563250" description="4a-hydroxytetrahydrobiopterin dehydratase" evidence="6">
    <location>
        <begin position="24"/>
        <end position="140"/>
    </location>
</feature>